<name>A0A0H2RX95_9AGAM</name>
<gene>
    <name evidence="1" type="ORF">SCHPADRAFT_926642</name>
</gene>
<evidence type="ECO:0000313" key="2">
    <source>
        <dbReference type="Proteomes" id="UP000053477"/>
    </source>
</evidence>
<dbReference type="Proteomes" id="UP000053477">
    <property type="component" value="Unassembled WGS sequence"/>
</dbReference>
<dbReference type="EMBL" id="KQ085918">
    <property type="protein sequence ID" value="KLO16262.1"/>
    <property type="molecule type" value="Genomic_DNA"/>
</dbReference>
<dbReference type="AlphaFoldDB" id="A0A0H2RX95"/>
<sequence length="154" mass="17976">MPVSLIAIELVLEDMHLQRNAHLLEWQFSDSKRGDRLEWDCKVPDDDGDDLRLHRFIWDEPYRLENIDEFIDELGDLCVTFVTSRCPNLTVLRLDTSGYPLIFLSPLERVIKACEGRNVPLKLLYSNPKLNYCCQWDTGLKYILDLEDDTMAPT</sequence>
<dbReference type="InParanoid" id="A0A0H2RX95"/>
<organism evidence="1 2">
    <name type="scientific">Schizopora paradoxa</name>
    <dbReference type="NCBI Taxonomy" id="27342"/>
    <lineage>
        <taxon>Eukaryota</taxon>
        <taxon>Fungi</taxon>
        <taxon>Dikarya</taxon>
        <taxon>Basidiomycota</taxon>
        <taxon>Agaricomycotina</taxon>
        <taxon>Agaricomycetes</taxon>
        <taxon>Hymenochaetales</taxon>
        <taxon>Schizoporaceae</taxon>
        <taxon>Schizopora</taxon>
    </lineage>
</organism>
<proteinExistence type="predicted"/>
<protein>
    <submittedName>
        <fullName evidence="1">Uncharacterized protein</fullName>
    </submittedName>
</protein>
<evidence type="ECO:0000313" key="1">
    <source>
        <dbReference type="EMBL" id="KLO16262.1"/>
    </source>
</evidence>
<keyword evidence="2" id="KW-1185">Reference proteome</keyword>
<reference evidence="1 2" key="1">
    <citation type="submission" date="2015-04" db="EMBL/GenBank/DDBJ databases">
        <title>Complete genome sequence of Schizopora paradoxa KUC8140, a cosmopolitan wood degrader in East Asia.</title>
        <authorList>
            <consortium name="DOE Joint Genome Institute"/>
            <person name="Min B."/>
            <person name="Park H."/>
            <person name="Jang Y."/>
            <person name="Kim J.-J."/>
            <person name="Kim K.H."/>
            <person name="Pangilinan J."/>
            <person name="Lipzen A."/>
            <person name="Riley R."/>
            <person name="Grigoriev I.V."/>
            <person name="Spatafora J.W."/>
            <person name="Choi I.-G."/>
        </authorList>
    </citation>
    <scope>NUCLEOTIDE SEQUENCE [LARGE SCALE GENOMIC DNA]</scope>
    <source>
        <strain evidence="1 2">KUC8140</strain>
    </source>
</reference>
<feature type="non-terminal residue" evidence="1">
    <location>
        <position position="154"/>
    </location>
</feature>
<accession>A0A0H2RX95</accession>